<dbReference type="Pfam" id="PF15502">
    <property type="entry name" value="MPLKIP"/>
    <property type="match status" value="1"/>
</dbReference>
<dbReference type="AlphaFoldDB" id="A0AAV2YMX4"/>
<evidence type="ECO:0000256" key="1">
    <source>
        <dbReference type="SAM" id="MobiDB-lite"/>
    </source>
</evidence>
<evidence type="ECO:0000313" key="2">
    <source>
        <dbReference type="EMBL" id="DAZ95987.1"/>
    </source>
</evidence>
<dbReference type="InterPro" id="IPR028265">
    <property type="entry name" value="TTDN1/SICKLE"/>
</dbReference>
<proteinExistence type="predicted"/>
<reference evidence="2" key="1">
    <citation type="submission" date="2022-11" db="EMBL/GenBank/DDBJ databases">
        <authorList>
            <person name="Morgan W.R."/>
            <person name="Tartar A."/>
        </authorList>
    </citation>
    <scope>NUCLEOTIDE SEQUENCE</scope>
    <source>
        <strain evidence="2">ARSEF 373</strain>
    </source>
</reference>
<sequence>MLPPQLLAMMARMQKKGLYTPEHDDRPPLENWHGNGNRGRGGHSQRGRGRGRGFGRGSGRGRGRGGQHDSHYGGRQGSFHDASDPSRFFSPSFLEDPWASLLSATPAGMPRAQPTLHGAAPQNQHPPQHPPQIQHHGRVLFQPSFLQDPWASLLVQ</sequence>
<evidence type="ECO:0000313" key="3">
    <source>
        <dbReference type="Proteomes" id="UP001146120"/>
    </source>
</evidence>
<accession>A0AAV2YMX4</accession>
<feature type="region of interest" description="Disordered" evidence="1">
    <location>
        <begin position="19"/>
        <end position="90"/>
    </location>
</feature>
<feature type="compositionally biased region" description="Low complexity" evidence="1">
    <location>
        <begin position="121"/>
        <end position="134"/>
    </location>
</feature>
<reference evidence="2" key="2">
    <citation type="journal article" date="2023" name="Microbiol Resour">
        <title>Decontamination and Annotation of the Draft Genome Sequence of the Oomycete Lagenidium giganteum ARSEF 373.</title>
        <authorList>
            <person name="Morgan W.R."/>
            <person name="Tartar A."/>
        </authorList>
    </citation>
    <scope>NUCLEOTIDE SEQUENCE</scope>
    <source>
        <strain evidence="2">ARSEF 373</strain>
    </source>
</reference>
<comment type="caution">
    <text evidence="2">The sequence shown here is derived from an EMBL/GenBank/DDBJ whole genome shotgun (WGS) entry which is preliminary data.</text>
</comment>
<dbReference type="EMBL" id="DAKRPA010000182">
    <property type="protein sequence ID" value="DAZ95987.1"/>
    <property type="molecule type" value="Genomic_DNA"/>
</dbReference>
<feature type="region of interest" description="Disordered" evidence="1">
    <location>
        <begin position="104"/>
        <end position="134"/>
    </location>
</feature>
<dbReference type="Proteomes" id="UP001146120">
    <property type="component" value="Unassembled WGS sequence"/>
</dbReference>
<protein>
    <submittedName>
        <fullName evidence="2">Uncharacterized protein</fullName>
    </submittedName>
</protein>
<gene>
    <name evidence="2" type="ORF">N0F65_009288</name>
</gene>
<keyword evidence="3" id="KW-1185">Reference proteome</keyword>
<feature type="compositionally biased region" description="Basic residues" evidence="1">
    <location>
        <begin position="40"/>
        <end position="65"/>
    </location>
</feature>
<name>A0AAV2YMX4_9STRA</name>
<organism evidence="2 3">
    <name type="scientific">Lagenidium giganteum</name>
    <dbReference type="NCBI Taxonomy" id="4803"/>
    <lineage>
        <taxon>Eukaryota</taxon>
        <taxon>Sar</taxon>
        <taxon>Stramenopiles</taxon>
        <taxon>Oomycota</taxon>
        <taxon>Peronosporomycetes</taxon>
        <taxon>Pythiales</taxon>
        <taxon>Pythiaceae</taxon>
    </lineage>
</organism>